<evidence type="ECO:0000313" key="1">
    <source>
        <dbReference type="EMBL" id="KZP30997.1"/>
    </source>
</evidence>
<organism evidence="1 2">
    <name type="scientific">Athelia psychrophila</name>
    <dbReference type="NCBI Taxonomy" id="1759441"/>
    <lineage>
        <taxon>Eukaryota</taxon>
        <taxon>Fungi</taxon>
        <taxon>Dikarya</taxon>
        <taxon>Basidiomycota</taxon>
        <taxon>Agaricomycotina</taxon>
        <taxon>Agaricomycetes</taxon>
        <taxon>Agaricomycetidae</taxon>
        <taxon>Atheliales</taxon>
        <taxon>Atheliaceae</taxon>
        <taxon>Athelia</taxon>
    </lineage>
</organism>
<sequence length="85" mass="9551">MINRCTTKALMLTARFQTPSLQRNSQRTSCTCTACVEPVNRCCGRWLAACGTALELLVTTFLSSAILYPAPPPLHWQYCSHYPRE</sequence>
<dbReference type="Proteomes" id="UP000076532">
    <property type="component" value="Unassembled WGS sequence"/>
</dbReference>
<gene>
    <name evidence="1" type="ORF">FIBSPDRAFT_70477</name>
</gene>
<protein>
    <submittedName>
        <fullName evidence="1">Uncharacterized protein</fullName>
    </submittedName>
</protein>
<dbReference type="AlphaFoldDB" id="A0A166TUD2"/>
<name>A0A166TUD2_9AGAM</name>
<keyword evidence="2" id="KW-1185">Reference proteome</keyword>
<dbReference type="EMBL" id="KV417491">
    <property type="protein sequence ID" value="KZP30997.1"/>
    <property type="molecule type" value="Genomic_DNA"/>
</dbReference>
<accession>A0A166TUD2</accession>
<evidence type="ECO:0000313" key="2">
    <source>
        <dbReference type="Proteomes" id="UP000076532"/>
    </source>
</evidence>
<proteinExistence type="predicted"/>
<reference evidence="1 2" key="1">
    <citation type="journal article" date="2016" name="Mol. Biol. Evol.">
        <title>Comparative Genomics of Early-Diverging Mushroom-Forming Fungi Provides Insights into the Origins of Lignocellulose Decay Capabilities.</title>
        <authorList>
            <person name="Nagy L.G."/>
            <person name="Riley R."/>
            <person name="Tritt A."/>
            <person name="Adam C."/>
            <person name="Daum C."/>
            <person name="Floudas D."/>
            <person name="Sun H."/>
            <person name="Yadav J.S."/>
            <person name="Pangilinan J."/>
            <person name="Larsson K.H."/>
            <person name="Matsuura K."/>
            <person name="Barry K."/>
            <person name="Labutti K."/>
            <person name="Kuo R."/>
            <person name="Ohm R.A."/>
            <person name="Bhattacharya S.S."/>
            <person name="Shirouzu T."/>
            <person name="Yoshinaga Y."/>
            <person name="Martin F.M."/>
            <person name="Grigoriev I.V."/>
            <person name="Hibbett D.S."/>
        </authorList>
    </citation>
    <scope>NUCLEOTIDE SEQUENCE [LARGE SCALE GENOMIC DNA]</scope>
    <source>
        <strain evidence="1 2">CBS 109695</strain>
    </source>
</reference>